<dbReference type="SMART" id="SM00347">
    <property type="entry name" value="HTH_MARR"/>
    <property type="match status" value="1"/>
</dbReference>
<keyword evidence="2" id="KW-0238">DNA-binding</keyword>
<reference evidence="5 6" key="1">
    <citation type="submission" date="2017-04" db="EMBL/GenBank/DDBJ databases">
        <authorList>
            <person name="Afonso C.L."/>
            <person name="Miller P.J."/>
            <person name="Scott M.A."/>
            <person name="Spackman E."/>
            <person name="Goraichik I."/>
            <person name="Dimitrov K.M."/>
            <person name="Suarez D.L."/>
            <person name="Swayne D.E."/>
        </authorList>
    </citation>
    <scope>NUCLEOTIDE SEQUENCE [LARGE SCALE GENOMIC DNA]</scope>
    <source>
        <strain evidence="5 6">DSM 3385</strain>
    </source>
</reference>
<name>A0A1W2DWA1_9BACT</name>
<dbReference type="PANTHER" id="PTHR42756">
    <property type="entry name" value="TRANSCRIPTIONAL REGULATOR, MARR"/>
    <property type="match status" value="1"/>
</dbReference>
<dbReference type="Pfam" id="PF01047">
    <property type="entry name" value="MarR"/>
    <property type="match status" value="1"/>
</dbReference>
<evidence type="ECO:0000313" key="5">
    <source>
        <dbReference type="EMBL" id="SMD01729.1"/>
    </source>
</evidence>
<dbReference type="EMBL" id="FWXY01000021">
    <property type="protein sequence ID" value="SMD01729.1"/>
    <property type="molecule type" value="Genomic_DNA"/>
</dbReference>
<dbReference type="PANTHER" id="PTHR42756:SF1">
    <property type="entry name" value="TRANSCRIPTIONAL REPRESSOR OF EMRAB OPERON"/>
    <property type="match status" value="1"/>
</dbReference>
<dbReference type="RefSeq" id="WP_084071061.1">
    <property type="nucleotide sequence ID" value="NZ_FWXY01000021.1"/>
</dbReference>
<protein>
    <submittedName>
        <fullName evidence="5">Transcriptional regulator</fullName>
    </submittedName>
</protein>
<dbReference type="InterPro" id="IPR036388">
    <property type="entry name" value="WH-like_DNA-bd_sf"/>
</dbReference>
<proteinExistence type="predicted"/>
<dbReference type="OrthoDB" id="195851at2"/>
<evidence type="ECO:0000313" key="6">
    <source>
        <dbReference type="Proteomes" id="UP000192418"/>
    </source>
</evidence>
<dbReference type="Gene3D" id="1.10.10.10">
    <property type="entry name" value="Winged helix-like DNA-binding domain superfamily/Winged helix DNA-binding domain"/>
    <property type="match status" value="1"/>
</dbReference>
<evidence type="ECO:0000259" key="4">
    <source>
        <dbReference type="PROSITE" id="PS50995"/>
    </source>
</evidence>
<dbReference type="Proteomes" id="UP000192418">
    <property type="component" value="Unassembled WGS sequence"/>
</dbReference>
<keyword evidence="6" id="KW-1185">Reference proteome</keyword>
<dbReference type="InterPro" id="IPR000835">
    <property type="entry name" value="HTH_MarR-typ"/>
</dbReference>
<evidence type="ECO:0000256" key="2">
    <source>
        <dbReference type="ARBA" id="ARBA00023125"/>
    </source>
</evidence>
<dbReference type="AlphaFoldDB" id="A0A1W2DWA1"/>
<dbReference type="PROSITE" id="PS50995">
    <property type="entry name" value="HTH_MARR_2"/>
    <property type="match status" value="1"/>
</dbReference>
<dbReference type="PRINTS" id="PR00598">
    <property type="entry name" value="HTHMARR"/>
</dbReference>
<keyword evidence="1" id="KW-0805">Transcription regulation</keyword>
<dbReference type="GO" id="GO:0003677">
    <property type="term" value="F:DNA binding"/>
    <property type="evidence" value="ECO:0007669"/>
    <property type="project" value="UniProtKB-KW"/>
</dbReference>
<dbReference type="SUPFAM" id="SSF46785">
    <property type="entry name" value="Winged helix' DNA-binding domain"/>
    <property type="match status" value="1"/>
</dbReference>
<accession>A0A1W2DWA1</accession>
<organism evidence="5 6">
    <name type="scientific">Desulfocicer vacuolatum DSM 3385</name>
    <dbReference type="NCBI Taxonomy" id="1121400"/>
    <lineage>
        <taxon>Bacteria</taxon>
        <taxon>Pseudomonadati</taxon>
        <taxon>Thermodesulfobacteriota</taxon>
        <taxon>Desulfobacteria</taxon>
        <taxon>Desulfobacterales</taxon>
        <taxon>Desulfobacteraceae</taxon>
        <taxon>Desulfocicer</taxon>
    </lineage>
</organism>
<evidence type="ECO:0000256" key="1">
    <source>
        <dbReference type="ARBA" id="ARBA00023015"/>
    </source>
</evidence>
<dbReference type="InterPro" id="IPR036390">
    <property type="entry name" value="WH_DNA-bd_sf"/>
</dbReference>
<evidence type="ECO:0000256" key="3">
    <source>
        <dbReference type="ARBA" id="ARBA00023163"/>
    </source>
</evidence>
<feature type="domain" description="HTH marR-type" evidence="4">
    <location>
        <begin position="9"/>
        <end position="141"/>
    </location>
</feature>
<dbReference type="STRING" id="1121400.SAMN02746065_12130"/>
<dbReference type="GO" id="GO:0003700">
    <property type="term" value="F:DNA-binding transcription factor activity"/>
    <property type="evidence" value="ECO:0007669"/>
    <property type="project" value="InterPro"/>
</dbReference>
<gene>
    <name evidence="5" type="ORF">SAMN02746065_12130</name>
</gene>
<sequence>MQNSNDIRCRNLLIALRKIIQAIDRHSSSLRKKFGLTGPQLIVLQEISTQKKISVTQLSRNISLSQATVTDITKRLEKQGCLTRTRSTSDKRRINIIITEKGETILEQVPPLLQEKFTERFSDLEGWEQLMIESAFERVVTMMSAEDIEASPMMITGPFDSEEG</sequence>
<keyword evidence="3" id="KW-0804">Transcription</keyword>